<evidence type="ECO:0000313" key="3">
    <source>
        <dbReference type="Proteomes" id="UP001060504"/>
    </source>
</evidence>
<evidence type="ECO:0000313" key="2">
    <source>
        <dbReference type="EMBL" id="GJF08203.1"/>
    </source>
</evidence>
<accession>A0ABQ4V2G3</accession>
<proteinExistence type="predicted"/>
<comment type="caution">
    <text evidence="2">The sequence shown here is derived from an EMBL/GenBank/DDBJ whole genome shotgun (WGS) entry which is preliminary data.</text>
</comment>
<name>A0ABQ4V2G3_9MYCO</name>
<sequence length="110" mass="12113">MSWLLVALIPGLLMLATLGLDRVESSLRRDAISAIDVTEFLDQDEASDPDPLARSATNGAPRTLERRPNERDSAAAGLFYHIPMADLPTRQHLHDGANPGFQQTRHMNPV</sequence>
<evidence type="ECO:0000256" key="1">
    <source>
        <dbReference type="SAM" id="MobiDB-lite"/>
    </source>
</evidence>
<evidence type="ECO:0008006" key="4">
    <source>
        <dbReference type="Google" id="ProtNLM"/>
    </source>
</evidence>
<dbReference type="EMBL" id="BPRH01000068">
    <property type="protein sequence ID" value="GJF08203.1"/>
    <property type="molecule type" value="Genomic_DNA"/>
</dbReference>
<gene>
    <name evidence="2" type="ORF">NGTWS1702_00660</name>
</gene>
<feature type="region of interest" description="Disordered" evidence="1">
    <location>
        <begin position="90"/>
        <end position="110"/>
    </location>
</feature>
<dbReference type="Proteomes" id="UP001060504">
    <property type="component" value="Unassembled WGS sequence"/>
</dbReference>
<keyword evidence="3" id="KW-1185">Reference proteome</keyword>
<feature type="region of interest" description="Disordered" evidence="1">
    <location>
        <begin position="43"/>
        <end position="70"/>
    </location>
</feature>
<reference evidence="2 3" key="1">
    <citation type="submission" date="2021-08" db="EMBL/GenBank/DDBJ databases">
        <title>Draft genome sequence of Mycolicibacterium sp. NGTWS1702 strain.</title>
        <authorList>
            <person name="Matsumoto M."/>
            <person name="Tang B.C.C."/>
            <person name="Machida Y."/>
            <person name="Matoyama H."/>
            <person name="Kishihara T."/>
            <person name="Sato S."/>
            <person name="Kondo I."/>
            <person name="Sano M."/>
            <person name="Kato G."/>
        </authorList>
    </citation>
    <scope>NUCLEOTIDE SEQUENCE [LARGE SCALE GENOMIC DNA]</scope>
    <source>
        <strain evidence="2 3">NGTWSNA01</strain>
    </source>
</reference>
<organism evidence="2 3">
    <name type="scientific">Mycolicibacterium cyprinidarum</name>
    <dbReference type="NCBI Taxonomy" id="2860311"/>
    <lineage>
        <taxon>Bacteria</taxon>
        <taxon>Bacillati</taxon>
        <taxon>Actinomycetota</taxon>
        <taxon>Actinomycetes</taxon>
        <taxon>Mycobacteriales</taxon>
        <taxon>Mycobacteriaceae</taxon>
        <taxon>Mycolicibacterium</taxon>
    </lineage>
</organism>
<feature type="compositionally biased region" description="Polar residues" evidence="1">
    <location>
        <begin position="100"/>
        <end position="110"/>
    </location>
</feature>
<protein>
    <recommendedName>
        <fullName evidence="4">Secreted protein</fullName>
    </recommendedName>
</protein>